<dbReference type="RefSeq" id="WP_093037099.1">
    <property type="nucleotide sequence ID" value="NZ_FMZV01000022.1"/>
</dbReference>
<dbReference type="Proteomes" id="UP000199628">
    <property type="component" value="Unassembled WGS sequence"/>
</dbReference>
<sequence length="348" mass="35813">MTKSNVLAGTIAATCLAFSAHAQANLTGETTPPTEIAAQAMFGVAELAANAGIANIQVAAGQTLTNSVQNVAEGKTDIAAAPFILPFLLSKGAGPYASLGAEAGAELAGNLSVLYTYRFSVFGLSAFESKNFGGWSAIEGATIYNGPPRGAALNKARAMVRIATGLEDGTGYSGIQVNWGQAVATITDGSADAHVLPMNFPDSRLSQAAASGSMVVFSFPREAFESEGGSNFGNAPGSAAVVEPITDDLFGPGISVVSEDGMFRGYADIGGDVVNVSMDEQIAYQLTKTFLEGLPQITARTPSMPKAWLGETDPSITGMCGPNPIKYHPGAVRAWEEAGYTLPDCAKP</sequence>
<feature type="signal peptide" evidence="1">
    <location>
        <begin position="1"/>
        <end position="24"/>
    </location>
</feature>
<dbReference type="AlphaFoldDB" id="A0A1G7DUT6"/>
<protein>
    <recommendedName>
        <fullName evidence="4">TRAP transporter solute receptor, TAXI family</fullName>
    </recommendedName>
</protein>
<keyword evidence="1" id="KW-0732">Signal</keyword>
<dbReference type="SUPFAM" id="SSF53850">
    <property type="entry name" value="Periplasmic binding protein-like II"/>
    <property type="match status" value="1"/>
</dbReference>
<organism evidence="2 3">
    <name type="scientific">Ruegeria marina</name>
    <dbReference type="NCBI Taxonomy" id="639004"/>
    <lineage>
        <taxon>Bacteria</taxon>
        <taxon>Pseudomonadati</taxon>
        <taxon>Pseudomonadota</taxon>
        <taxon>Alphaproteobacteria</taxon>
        <taxon>Rhodobacterales</taxon>
        <taxon>Roseobacteraceae</taxon>
        <taxon>Ruegeria</taxon>
    </lineage>
</organism>
<feature type="chain" id="PRO_5011562981" description="TRAP transporter solute receptor, TAXI family" evidence="1">
    <location>
        <begin position="25"/>
        <end position="348"/>
    </location>
</feature>
<evidence type="ECO:0000313" key="2">
    <source>
        <dbReference type="EMBL" id="SDE55274.1"/>
    </source>
</evidence>
<dbReference type="STRING" id="639004.SAMN04488239_12257"/>
<dbReference type="EMBL" id="FMZV01000022">
    <property type="protein sequence ID" value="SDE55274.1"/>
    <property type="molecule type" value="Genomic_DNA"/>
</dbReference>
<dbReference type="Gene3D" id="3.40.190.10">
    <property type="entry name" value="Periplasmic binding protein-like II"/>
    <property type="match status" value="2"/>
</dbReference>
<name>A0A1G7DUT6_9RHOB</name>
<reference evidence="3" key="1">
    <citation type="submission" date="2016-10" db="EMBL/GenBank/DDBJ databases">
        <authorList>
            <person name="Varghese N."/>
            <person name="Submissions S."/>
        </authorList>
    </citation>
    <scope>NUCLEOTIDE SEQUENCE [LARGE SCALE GENOMIC DNA]</scope>
    <source>
        <strain evidence="3">CGMCC 1.9108</strain>
    </source>
</reference>
<accession>A0A1G7DUT6</accession>
<evidence type="ECO:0000256" key="1">
    <source>
        <dbReference type="SAM" id="SignalP"/>
    </source>
</evidence>
<evidence type="ECO:0000313" key="3">
    <source>
        <dbReference type="Proteomes" id="UP000199628"/>
    </source>
</evidence>
<gene>
    <name evidence="2" type="ORF">SAMN04488239_12257</name>
</gene>
<proteinExistence type="predicted"/>
<evidence type="ECO:0008006" key="4">
    <source>
        <dbReference type="Google" id="ProtNLM"/>
    </source>
</evidence>
<keyword evidence="3" id="KW-1185">Reference proteome</keyword>
<dbReference type="OrthoDB" id="8111384at2"/>